<feature type="transmembrane region" description="Helical" evidence="3">
    <location>
        <begin position="51"/>
        <end position="77"/>
    </location>
</feature>
<dbReference type="Pfam" id="PF13472">
    <property type="entry name" value="Lipase_GDSL_2"/>
    <property type="match status" value="1"/>
</dbReference>
<dbReference type="STRING" id="1121959.SAMN02746009_02955"/>
<dbReference type="PANTHER" id="PTHR43695:SF1">
    <property type="entry name" value="RHAMNOGALACTURONAN ACETYLESTERASE"/>
    <property type="match status" value="1"/>
</dbReference>
<evidence type="ECO:0000256" key="1">
    <source>
        <dbReference type="ARBA" id="ARBA00008668"/>
    </source>
</evidence>
<dbReference type="SUPFAM" id="SSF52266">
    <property type="entry name" value="SGNH hydrolase"/>
    <property type="match status" value="1"/>
</dbReference>
<sequence length="281" mass="31328">MAEPTHGNVPGNVCAEIGLCECRQEPILQYYVRCKLQPPHPFCMKFSLDKALWGLLMLILLAFVPAPPTNITVYLIGDSTLSVKERRYYPETGWGMPFPVFFDETVTVDNRAQNGRSTRTFIAENRWQPVAAALKPGDYVLIQFGHNDEVPTKRSYTPEADYKANLVRFITETRSKKATPVLLTPVAHRKFDAAGKVEGTHTMYSGIVRTVAQEQGGSLIDLTRPARRCCRSSGWKTRSCSSTSWLRASILTTPPAATTTRTSRNWAPAGWRSSCWPISAG</sequence>
<dbReference type="Gene3D" id="3.40.50.1110">
    <property type="entry name" value="SGNH hydrolase"/>
    <property type="match status" value="1"/>
</dbReference>
<dbReference type="Proteomes" id="UP000183947">
    <property type="component" value="Unassembled WGS sequence"/>
</dbReference>
<dbReference type="GO" id="GO:0016788">
    <property type="term" value="F:hydrolase activity, acting on ester bonds"/>
    <property type="evidence" value="ECO:0007669"/>
    <property type="project" value="UniProtKB-ARBA"/>
</dbReference>
<keyword evidence="6" id="KW-1185">Reference proteome</keyword>
<dbReference type="AlphaFoldDB" id="A0A1M7BKW1"/>
<feature type="domain" description="SGNH hydrolase-type esterase" evidence="4">
    <location>
        <begin position="76"/>
        <end position="226"/>
    </location>
</feature>
<dbReference type="InterPro" id="IPR037459">
    <property type="entry name" value="RhgT-like"/>
</dbReference>
<accession>A0A1M7BKW1</accession>
<dbReference type="PANTHER" id="PTHR43695">
    <property type="entry name" value="PUTATIVE (AFU_ORTHOLOGUE AFUA_2G17250)-RELATED"/>
    <property type="match status" value="1"/>
</dbReference>
<organism evidence="5 6">
    <name type="scientific">Hymenobacter psychrotolerans DSM 18569</name>
    <dbReference type="NCBI Taxonomy" id="1121959"/>
    <lineage>
        <taxon>Bacteria</taxon>
        <taxon>Pseudomonadati</taxon>
        <taxon>Bacteroidota</taxon>
        <taxon>Cytophagia</taxon>
        <taxon>Cytophagales</taxon>
        <taxon>Hymenobacteraceae</taxon>
        <taxon>Hymenobacter</taxon>
    </lineage>
</organism>
<keyword evidence="2" id="KW-0378">Hydrolase</keyword>
<keyword evidence="3" id="KW-1133">Transmembrane helix</keyword>
<evidence type="ECO:0000256" key="2">
    <source>
        <dbReference type="ARBA" id="ARBA00022801"/>
    </source>
</evidence>
<evidence type="ECO:0000256" key="3">
    <source>
        <dbReference type="SAM" id="Phobius"/>
    </source>
</evidence>
<protein>
    <submittedName>
        <fullName evidence="5">Lysophospholipase L1</fullName>
    </submittedName>
</protein>
<comment type="similarity">
    <text evidence="1">Belongs to the 'GDSL' lipolytic enzyme family.</text>
</comment>
<keyword evidence="3" id="KW-0812">Transmembrane</keyword>
<keyword evidence="3" id="KW-0472">Membrane</keyword>
<dbReference type="EMBL" id="FRAS01000016">
    <property type="protein sequence ID" value="SHL55685.1"/>
    <property type="molecule type" value="Genomic_DNA"/>
</dbReference>
<evidence type="ECO:0000313" key="6">
    <source>
        <dbReference type="Proteomes" id="UP000183947"/>
    </source>
</evidence>
<dbReference type="InterPro" id="IPR036514">
    <property type="entry name" value="SGNH_hydro_sf"/>
</dbReference>
<name>A0A1M7BKW1_9BACT</name>
<proteinExistence type="inferred from homology"/>
<evidence type="ECO:0000313" key="5">
    <source>
        <dbReference type="EMBL" id="SHL55685.1"/>
    </source>
</evidence>
<gene>
    <name evidence="5" type="ORF">SAMN02746009_02955</name>
</gene>
<reference evidence="6" key="1">
    <citation type="submission" date="2016-11" db="EMBL/GenBank/DDBJ databases">
        <authorList>
            <person name="Varghese N."/>
            <person name="Submissions S."/>
        </authorList>
    </citation>
    <scope>NUCLEOTIDE SEQUENCE [LARGE SCALE GENOMIC DNA]</scope>
    <source>
        <strain evidence="6">DSM 18569</strain>
    </source>
</reference>
<dbReference type="CDD" id="cd01821">
    <property type="entry name" value="Rhamnogalacturan_acetylesterase_like"/>
    <property type="match status" value="1"/>
</dbReference>
<dbReference type="InterPro" id="IPR013830">
    <property type="entry name" value="SGNH_hydro"/>
</dbReference>
<evidence type="ECO:0000259" key="4">
    <source>
        <dbReference type="Pfam" id="PF13472"/>
    </source>
</evidence>